<comment type="similarity">
    <text evidence="5">Belongs to the RimM family.</text>
</comment>
<dbReference type="NCBIfam" id="TIGR02273">
    <property type="entry name" value="16S_RimM"/>
    <property type="match status" value="1"/>
</dbReference>
<dbReference type="GO" id="GO:0006364">
    <property type="term" value="P:rRNA processing"/>
    <property type="evidence" value="ECO:0007669"/>
    <property type="project" value="UniProtKB-UniRule"/>
</dbReference>
<comment type="domain">
    <text evidence="5">The PRC barrel domain binds ribosomal protein uS19.</text>
</comment>
<name>A0A1V3NAZ1_9GAMM</name>
<comment type="subcellular location">
    <subcellularLocation>
        <location evidence="5">Cytoplasm</location>
    </subcellularLocation>
</comment>
<dbReference type="GO" id="GO:0005737">
    <property type="term" value="C:cytoplasm"/>
    <property type="evidence" value="ECO:0007669"/>
    <property type="project" value="UniProtKB-SubCell"/>
</dbReference>
<dbReference type="Gene3D" id="2.30.30.240">
    <property type="entry name" value="PRC-barrel domain"/>
    <property type="match status" value="1"/>
</dbReference>
<dbReference type="GO" id="GO:0005840">
    <property type="term" value="C:ribosome"/>
    <property type="evidence" value="ECO:0007669"/>
    <property type="project" value="InterPro"/>
</dbReference>
<dbReference type="STRING" id="108003.B1C78_15420"/>
<keyword evidence="9" id="KW-1185">Reference proteome</keyword>
<evidence type="ECO:0000256" key="5">
    <source>
        <dbReference type="HAMAP-Rule" id="MF_00014"/>
    </source>
</evidence>
<organism evidence="8 9">
    <name type="scientific">Thioalkalivibrio denitrificans</name>
    <dbReference type="NCBI Taxonomy" id="108003"/>
    <lineage>
        <taxon>Bacteria</taxon>
        <taxon>Pseudomonadati</taxon>
        <taxon>Pseudomonadota</taxon>
        <taxon>Gammaproteobacteria</taxon>
        <taxon>Chromatiales</taxon>
        <taxon>Ectothiorhodospiraceae</taxon>
        <taxon>Thioalkalivibrio</taxon>
    </lineage>
</organism>
<comment type="subunit">
    <text evidence="5">Binds ribosomal protein uS19.</text>
</comment>
<evidence type="ECO:0000313" key="8">
    <source>
        <dbReference type="EMBL" id="OOG22269.1"/>
    </source>
</evidence>
<dbReference type="InterPro" id="IPR009000">
    <property type="entry name" value="Transl_B-barrel_sf"/>
</dbReference>
<reference evidence="8 9" key="1">
    <citation type="submission" date="2017-02" db="EMBL/GenBank/DDBJ databases">
        <title>Genomic diversity within the haloalkaliphilic genus Thioalkalivibrio.</title>
        <authorList>
            <person name="Ahn A.-C."/>
            <person name="Meier-Kolthoff J."/>
            <person name="Overmars L."/>
            <person name="Richter M."/>
            <person name="Woyke T."/>
            <person name="Sorokin D.Y."/>
            <person name="Muyzer G."/>
        </authorList>
    </citation>
    <scope>NUCLEOTIDE SEQUENCE [LARGE SCALE GENOMIC DNA]</scope>
    <source>
        <strain evidence="8 9">ALJD</strain>
    </source>
</reference>
<keyword evidence="1 5" id="KW-0963">Cytoplasm</keyword>
<dbReference type="InterPro" id="IPR036976">
    <property type="entry name" value="RimM_N_sf"/>
</dbReference>
<dbReference type="PANTHER" id="PTHR33692">
    <property type="entry name" value="RIBOSOME MATURATION FACTOR RIMM"/>
    <property type="match status" value="1"/>
</dbReference>
<proteinExistence type="inferred from homology"/>
<keyword evidence="4 5" id="KW-0143">Chaperone</keyword>
<dbReference type="Pfam" id="PF01782">
    <property type="entry name" value="RimM"/>
    <property type="match status" value="1"/>
</dbReference>
<comment type="function">
    <text evidence="5">An accessory protein needed during the final step in the assembly of 30S ribosomal subunit, possibly for assembly of the head region. Essential for efficient processing of 16S rRNA. May be needed both before and after RbfA during the maturation of 16S rRNA. It has affinity for free ribosomal 30S subunits but not for 70S ribosomes.</text>
</comment>
<protein>
    <recommendedName>
        <fullName evidence="5">Ribosome maturation factor RimM</fullName>
    </recommendedName>
</protein>
<evidence type="ECO:0000259" key="7">
    <source>
        <dbReference type="Pfam" id="PF24986"/>
    </source>
</evidence>
<sequence>MQERRIILGRISGVFGVQGWVKVFSDTEPREQITRFNPIQLGREGQWREARIEAGRSHGKGVVMKIEGCDDRDAAAALMNSEIAVWRDQLPPLPEGEHYWADLVGLKVLTRDGTPLGVVQDVMQTGANDVIQVQGERERLIPWVLGDVVREVDLEAGIVRVDWDPEF</sequence>
<evidence type="ECO:0000313" key="9">
    <source>
        <dbReference type="Proteomes" id="UP000189462"/>
    </source>
</evidence>
<dbReference type="HAMAP" id="MF_00014">
    <property type="entry name" value="Ribosome_mat_RimM"/>
    <property type="match status" value="1"/>
</dbReference>
<evidence type="ECO:0000256" key="2">
    <source>
        <dbReference type="ARBA" id="ARBA00022517"/>
    </source>
</evidence>
<feature type="domain" description="Ribosome maturation factor RimM PRC barrel" evidence="7">
    <location>
        <begin position="100"/>
        <end position="164"/>
    </location>
</feature>
<dbReference type="Pfam" id="PF24986">
    <property type="entry name" value="PRC_RimM"/>
    <property type="match status" value="1"/>
</dbReference>
<dbReference type="EMBL" id="MVBK01000108">
    <property type="protein sequence ID" value="OOG22269.1"/>
    <property type="molecule type" value="Genomic_DNA"/>
</dbReference>
<dbReference type="InterPro" id="IPR011033">
    <property type="entry name" value="PRC_barrel-like_sf"/>
</dbReference>
<dbReference type="SUPFAM" id="SSF50447">
    <property type="entry name" value="Translation proteins"/>
    <property type="match status" value="1"/>
</dbReference>
<feature type="domain" description="RimM N-terminal" evidence="6">
    <location>
        <begin position="8"/>
        <end position="89"/>
    </location>
</feature>
<keyword evidence="2 5" id="KW-0690">Ribosome biogenesis</keyword>
<dbReference type="GO" id="GO:0042274">
    <property type="term" value="P:ribosomal small subunit biogenesis"/>
    <property type="evidence" value="ECO:0007669"/>
    <property type="project" value="UniProtKB-UniRule"/>
</dbReference>
<dbReference type="SUPFAM" id="SSF50346">
    <property type="entry name" value="PRC-barrel domain"/>
    <property type="match status" value="1"/>
</dbReference>
<dbReference type="Proteomes" id="UP000189462">
    <property type="component" value="Unassembled WGS sequence"/>
</dbReference>
<evidence type="ECO:0000256" key="1">
    <source>
        <dbReference type="ARBA" id="ARBA00022490"/>
    </source>
</evidence>
<comment type="caution">
    <text evidence="8">The sequence shown here is derived from an EMBL/GenBank/DDBJ whole genome shotgun (WGS) entry which is preliminary data.</text>
</comment>
<dbReference type="AlphaFoldDB" id="A0A1V3NAZ1"/>
<keyword evidence="3 5" id="KW-0698">rRNA processing</keyword>
<dbReference type="GO" id="GO:0043022">
    <property type="term" value="F:ribosome binding"/>
    <property type="evidence" value="ECO:0007669"/>
    <property type="project" value="InterPro"/>
</dbReference>
<dbReference type="Gene3D" id="2.40.30.60">
    <property type="entry name" value="RimM"/>
    <property type="match status" value="1"/>
</dbReference>
<dbReference type="InterPro" id="IPR056792">
    <property type="entry name" value="PRC_RimM"/>
</dbReference>
<dbReference type="PANTHER" id="PTHR33692:SF1">
    <property type="entry name" value="RIBOSOME MATURATION FACTOR RIMM"/>
    <property type="match status" value="1"/>
</dbReference>
<dbReference type="InterPro" id="IPR011961">
    <property type="entry name" value="RimM"/>
</dbReference>
<evidence type="ECO:0000256" key="4">
    <source>
        <dbReference type="ARBA" id="ARBA00023186"/>
    </source>
</evidence>
<evidence type="ECO:0000259" key="6">
    <source>
        <dbReference type="Pfam" id="PF01782"/>
    </source>
</evidence>
<dbReference type="InterPro" id="IPR002676">
    <property type="entry name" value="RimM_N"/>
</dbReference>
<gene>
    <name evidence="5" type="primary">rimM</name>
    <name evidence="8" type="ORF">B1C78_15420</name>
</gene>
<dbReference type="OrthoDB" id="9783509at2"/>
<dbReference type="RefSeq" id="WP_077280047.1">
    <property type="nucleotide sequence ID" value="NZ_MVBK01000108.1"/>
</dbReference>
<accession>A0A1V3NAZ1</accession>
<evidence type="ECO:0000256" key="3">
    <source>
        <dbReference type="ARBA" id="ARBA00022552"/>
    </source>
</evidence>